<dbReference type="PROSITE" id="PS50929">
    <property type="entry name" value="ABC_TM1F"/>
    <property type="match status" value="1"/>
</dbReference>
<feature type="transmembrane region" description="Helical" evidence="9">
    <location>
        <begin position="203"/>
        <end position="223"/>
    </location>
</feature>
<keyword evidence="3 9" id="KW-0812">Transmembrane</keyword>
<name>A0A2X0KW08_9BASI</name>
<feature type="transmembrane region" description="Helical" evidence="9">
    <location>
        <begin position="432"/>
        <end position="454"/>
    </location>
</feature>
<protein>
    <submittedName>
        <fullName evidence="12">BZ3500_MvSof-1268-A1-R1_Chr1-3g02028 protein</fullName>
    </submittedName>
</protein>
<reference evidence="13" key="1">
    <citation type="submission" date="2016-10" db="EMBL/GenBank/DDBJ databases">
        <authorList>
            <person name="Jeantristanb JTB J.-T."/>
            <person name="Ricardo R."/>
        </authorList>
    </citation>
    <scope>NUCLEOTIDE SEQUENCE [LARGE SCALE GENOMIC DNA]</scope>
</reference>
<dbReference type="SMART" id="SM00382">
    <property type="entry name" value="AAA"/>
    <property type="match status" value="1"/>
</dbReference>
<dbReference type="InterPro" id="IPR011527">
    <property type="entry name" value="ABC1_TM_dom"/>
</dbReference>
<dbReference type="GO" id="GO:0015421">
    <property type="term" value="F:ABC-type oligopeptide transporter activity"/>
    <property type="evidence" value="ECO:0007669"/>
    <property type="project" value="TreeGrafter"/>
</dbReference>
<feature type="transmembrane region" description="Helical" evidence="9">
    <location>
        <begin position="332"/>
        <end position="349"/>
    </location>
</feature>
<evidence type="ECO:0000256" key="5">
    <source>
        <dbReference type="ARBA" id="ARBA00022840"/>
    </source>
</evidence>
<evidence type="ECO:0000313" key="12">
    <source>
        <dbReference type="EMBL" id="SCZ90501.1"/>
    </source>
</evidence>
<dbReference type="PANTHER" id="PTHR43394">
    <property type="entry name" value="ATP-DEPENDENT PERMEASE MDL1, MITOCHONDRIAL"/>
    <property type="match status" value="1"/>
</dbReference>
<dbReference type="Gene3D" id="1.20.1560.10">
    <property type="entry name" value="ABC transporter type 1, transmembrane domain"/>
    <property type="match status" value="1"/>
</dbReference>
<feature type="compositionally biased region" description="Low complexity" evidence="8">
    <location>
        <begin position="104"/>
        <end position="121"/>
    </location>
</feature>
<evidence type="ECO:0000256" key="2">
    <source>
        <dbReference type="ARBA" id="ARBA00005580"/>
    </source>
</evidence>
<evidence type="ECO:0000256" key="9">
    <source>
        <dbReference type="SAM" id="Phobius"/>
    </source>
</evidence>
<evidence type="ECO:0000256" key="7">
    <source>
        <dbReference type="ARBA" id="ARBA00023136"/>
    </source>
</evidence>
<dbReference type="FunFam" id="3.40.50.300:FF:000218">
    <property type="entry name" value="Multidrug ABC transporter ATP-binding protein"/>
    <property type="match status" value="1"/>
</dbReference>
<dbReference type="EMBL" id="FMWP01000014">
    <property type="protein sequence ID" value="SCZ90501.1"/>
    <property type="molecule type" value="Genomic_DNA"/>
</dbReference>
<dbReference type="InterPro" id="IPR003593">
    <property type="entry name" value="AAA+_ATPase"/>
</dbReference>
<dbReference type="InterPro" id="IPR017871">
    <property type="entry name" value="ABC_transporter-like_CS"/>
</dbReference>
<evidence type="ECO:0000259" key="10">
    <source>
        <dbReference type="PROSITE" id="PS50893"/>
    </source>
</evidence>
<dbReference type="AlphaFoldDB" id="A0A2X0KW08"/>
<accession>A0A2X0KW08</accession>
<dbReference type="CDD" id="cd18573">
    <property type="entry name" value="ABC_6TM_ABCB10_like"/>
    <property type="match status" value="1"/>
</dbReference>
<dbReference type="PROSITE" id="PS50893">
    <property type="entry name" value="ABC_TRANSPORTER_2"/>
    <property type="match status" value="1"/>
</dbReference>
<proteinExistence type="inferred from homology"/>
<comment type="subcellular location">
    <subcellularLocation>
        <location evidence="1">Membrane</location>
        <topology evidence="1">Multi-pass membrane protein</topology>
    </subcellularLocation>
</comment>
<comment type="similarity">
    <text evidence="2">Belongs to the ABC transporter superfamily. ABCB family. Mitochondrial peptide exporter (TC 3.A.1.212) subfamily.</text>
</comment>
<keyword evidence="4" id="KW-0547">Nucleotide-binding</keyword>
<dbReference type="Proteomes" id="UP000249723">
    <property type="component" value="Unassembled WGS sequence"/>
</dbReference>
<evidence type="ECO:0000256" key="3">
    <source>
        <dbReference type="ARBA" id="ARBA00022692"/>
    </source>
</evidence>
<keyword evidence="7 9" id="KW-0472">Membrane</keyword>
<feature type="transmembrane region" description="Helical" evidence="9">
    <location>
        <begin position="355"/>
        <end position="374"/>
    </location>
</feature>
<dbReference type="SUPFAM" id="SSF52540">
    <property type="entry name" value="P-loop containing nucleoside triphosphate hydrolases"/>
    <property type="match status" value="1"/>
</dbReference>
<dbReference type="STRING" id="289078.A0A2X0KW08"/>
<dbReference type="PANTHER" id="PTHR43394:SF1">
    <property type="entry name" value="ATP-BINDING CASSETTE SUB-FAMILY B MEMBER 10, MITOCHONDRIAL"/>
    <property type="match status" value="1"/>
</dbReference>
<evidence type="ECO:0000256" key="1">
    <source>
        <dbReference type="ARBA" id="ARBA00004141"/>
    </source>
</evidence>
<evidence type="ECO:0000313" key="13">
    <source>
        <dbReference type="Proteomes" id="UP000249723"/>
    </source>
</evidence>
<dbReference type="Gene3D" id="3.40.50.300">
    <property type="entry name" value="P-loop containing nucleotide triphosphate hydrolases"/>
    <property type="match status" value="1"/>
</dbReference>
<organism evidence="12 13">
    <name type="scientific">Microbotryum saponariae</name>
    <dbReference type="NCBI Taxonomy" id="289078"/>
    <lineage>
        <taxon>Eukaryota</taxon>
        <taxon>Fungi</taxon>
        <taxon>Dikarya</taxon>
        <taxon>Basidiomycota</taxon>
        <taxon>Pucciniomycotina</taxon>
        <taxon>Microbotryomycetes</taxon>
        <taxon>Microbotryales</taxon>
        <taxon>Microbotryaceae</taxon>
        <taxon>Microbotryum</taxon>
    </lineage>
</organism>
<keyword evidence="5" id="KW-0067">ATP-binding</keyword>
<feature type="transmembrane region" description="Helical" evidence="9">
    <location>
        <begin position="474"/>
        <end position="495"/>
    </location>
</feature>
<dbReference type="InterPro" id="IPR039421">
    <property type="entry name" value="Type_1_exporter"/>
</dbReference>
<evidence type="ECO:0000256" key="6">
    <source>
        <dbReference type="ARBA" id="ARBA00022989"/>
    </source>
</evidence>
<keyword evidence="6 9" id="KW-1133">Transmembrane helix</keyword>
<feature type="transmembrane region" description="Helical" evidence="9">
    <location>
        <begin position="166"/>
        <end position="191"/>
    </location>
</feature>
<dbReference type="OrthoDB" id="6500128at2759"/>
<dbReference type="InterPro" id="IPR036640">
    <property type="entry name" value="ABC1_TM_sf"/>
</dbReference>
<dbReference type="SUPFAM" id="SSF90123">
    <property type="entry name" value="ABC transporter transmembrane region"/>
    <property type="match status" value="2"/>
</dbReference>
<dbReference type="Pfam" id="PF00664">
    <property type="entry name" value="ABC_membrane"/>
    <property type="match status" value="2"/>
</dbReference>
<feature type="domain" description="ABC transporter" evidence="10">
    <location>
        <begin position="533"/>
        <end position="770"/>
    </location>
</feature>
<dbReference type="InterPro" id="IPR003439">
    <property type="entry name" value="ABC_transporter-like_ATP-bd"/>
</dbReference>
<evidence type="ECO:0000256" key="8">
    <source>
        <dbReference type="SAM" id="MobiDB-lite"/>
    </source>
</evidence>
<dbReference type="Pfam" id="PF00005">
    <property type="entry name" value="ABC_tran"/>
    <property type="match status" value="1"/>
</dbReference>
<dbReference type="GO" id="GO:0090374">
    <property type="term" value="P:oligopeptide export from mitochondrion"/>
    <property type="evidence" value="ECO:0007669"/>
    <property type="project" value="TreeGrafter"/>
</dbReference>
<gene>
    <name evidence="12" type="ORF">BZ3500_MVSOF-1268-A1-R1_CHR1-3G02028</name>
</gene>
<feature type="region of interest" description="Disordered" evidence="8">
    <location>
        <begin position="104"/>
        <end position="140"/>
    </location>
</feature>
<dbReference type="GO" id="GO:0016887">
    <property type="term" value="F:ATP hydrolysis activity"/>
    <property type="evidence" value="ECO:0007669"/>
    <property type="project" value="InterPro"/>
</dbReference>
<feature type="domain" description="ABC transmembrane type-1" evidence="11">
    <location>
        <begin position="167"/>
        <end position="497"/>
    </location>
</feature>
<sequence>MSRPSSVSAWRCVASCLSTTTCSARPISSTAASTRSRVVDRFRFPSRSYGTCYASDARSGHDGSSSLIGGLGSRRPTMTTLSSIDVPLRSLTCSLAQRIRYASTTPSTTPGLTTSPTATASSKKDKDSLEEDDASAPDLAKKPAEKIKIGEIRRLMVLARPERKTIAIAIGLLFVSSSVSLSIPFTIGRIIDLFSGTAPQGLPISVPTAAAVMALFFAIGASANMGRTILMRISGQRIVARLREAAYTNVLRQDIGWHDLQGAAKIQTAELAVPAEAPSSKSPAEVTTAKPPKVVEHQVPQTGVRSTGDIISRLGSDCGIVGESLTRELSEGLRALVTATVGIGAMLWISAKLTAVMMLIVPPISIAAVFYGRYLKKLSTRTQQAVGEMVAVSEERLGSIRTVQAFNAVEPLETQRFSEKVDKIFGLAKKEAFASGLFYGGAGFAGNLSLIALLTYGGTLVAKGALTTGQLTSLMVYTFYIGSSLFGLTSFFGTIMKGLGASSRIFELLDARPVSVTLGVGKPLPVTTPPRRIIFDDVHFAYPSRPQAEILKGVNLTIETGQIVSIAGGSGSGKSTLANLLVRYYDPSQGRVVYGEDNIRDFTVESWRQRIAIVPQDPALFSTTIAENIAYGRPNASRAEIEEAAKLANCGFIEALPRGFDTLVGARGAQLSGGQRQRLAIARALLQKPKILVCDEATSALDAASESLVNKAISNISSSHSLTTILIAHRLSTLKTADRVVLMDNGVVAEQGTYDELTRSGTRFSQLVASQMLQGSVSGLPAASKMEAPESL</sequence>
<evidence type="ECO:0000259" key="11">
    <source>
        <dbReference type="PROSITE" id="PS50929"/>
    </source>
</evidence>
<dbReference type="InterPro" id="IPR027417">
    <property type="entry name" value="P-loop_NTPase"/>
</dbReference>
<evidence type="ECO:0000256" key="4">
    <source>
        <dbReference type="ARBA" id="ARBA00022741"/>
    </source>
</evidence>
<dbReference type="GO" id="GO:0005524">
    <property type="term" value="F:ATP binding"/>
    <property type="evidence" value="ECO:0007669"/>
    <property type="project" value="UniProtKB-KW"/>
</dbReference>
<keyword evidence="13" id="KW-1185">Reference proteome</keyword>
<dbReference type="GO" id="GO:0005743">
    <property type="term" value="C:mitochondrial inner membrane"/>
    <property type="evidence" value="ECO:0007669"/>
    <property type="project" value="TreeGrafter"/>
</dbReference>
<dbReference type="PROSITE" id="PS00211">
    <property type="entry name" value="ABC_TRANSPORTER_1"/>
    <property type="match status" value="1"/>
</dbReference>